<organism evidence="2 3">
    <name type="scientific">Flectobacillus rivi</name>
    <dbReference type="NCBI Taxonomy" id="2984209"/>
    <lineage>
        <taxon>Bacteria</taxon>
        <taxon>Pseudomonadati</taxon>
        <taxon>Bacteroidota</taxon>
        <taxon>Cytophagia</taxon>
        <taxon>Cytophagales</taxon>
        <taxon>Flectobacillaceae</taxon>
        <taxon>Flectobacillus</taxon>
    </lineage>
</organism>
<name>A0ABT6Z7K3_9BACT</name>
<feature type="domain" description="Thoeris protein ThsB TIR-like" evidence="1">
    <location>
        <begin position="8"/>
        <end position="104"/>
    </location>
</feature>
<dbReference type="RefSeq" id="WP_283382879.1">
    <property type="nucleotide sequence ID" value="NZ_JASHIE010000014.1"/>
</dbReference>
<evidence type="ECO:0000313" key="2">
    <source>
        <dbReference type="EMBL" id="MDI9876594.1"/>
    </source>
</evidence>
<reference evidence="2 3" key="1">
    <citation type="submission" date="2023-05" db="EMBL/GenBank/DDBJ databases">
        <title>Novel species of genus Flectobacillus isolated from stream in China.</title>
        <authorList>
            <person name="Lu H."/>
        </authorList>
    </citation>
    <scope>NUCLEOTIDE SEQUENCE [LARGE SCALE GENOMIC DNA]</scope>
    <source>
        <strain evidence="2 3">LFS242W</strain>
    </source>
</reference>
<dbReference type="InterPro" id="IPR015032">
    <property type="entry name" value="ThsB__TIR-like_domain"/>
</dbReference>
<dbReference type="Proteomes" id="UP001225761">
    <property type="component" value="Unassembled WGS sequence"/>
</dbReference>
<evidence type="ECO:0000313" key="3">
    <source>
        <dbReference type="Proteomes" id="UP001225761"/>
    </source>
</evidence>
<dbReference type="InterPro" id="IPR036490">
    <property type="entry name" value="ThsB_TIR-like_sf"/>
</dbReference>
<protein>
    <submittedName>
        <fullName evidence="2">TIR domain-containing protein</fullName>
    </submittedName>
</protein>
<dbReference type="Gene3D" id="3.40.50.9200">
    <property type="entry name" value="Hypothetical protein MTH538"/>
    <property type="match status" value="1"/>
</dbReference>
<dbReference type="SUPFAM" id="SSF52206">
    <property type="entry name" value="Hypothetical protein MTH538"/>
    <property type="match status" value="1"/>
</dbReference>
<dbReference type="EMBL" id="JASHIE010000014">
    <property type="protein sequence ID" value="MDI9876594.1"/>
    <property type="molecule type" value="Genomic_DNA"/>
</dbReference>
<sequence>MSRVYKVYVCHSWSHLDDLENLRRLLKERGYFNVVFKEHSPYEAINSSNATYIKQRLKQSILESDIVLGLAGIYSSHSDWIDWEIQTAYENQIPIIGVVPRGQSRISQTILKRSKDNVNWSTESIVEAVRKYSKLGQ</sequence>
<accession>A0ABT6Z7K3</accession>
<comment type="caution">
    <text evidence="2">The sequence shown here is derived from an EMBL/GenBank/DDBJ whole genome shotgun (WGS) entry which is preliminary data.</text>
</comment>
<gene>
    <name evidence="2" type="ORF">QM481_18795</name>
</gene>
<keyword evidence="3" id="KW-1185">Reference proteome</keyword>
<proteinExistence type="predicted"/>
<evidence type="ECO:0000259" key="1">
    <source>
        <dbReference type="Pfam" id="PF08937"/>
    </source>
</evidence>
<dbReference type="Pfam" id="PF08937">
    <property type="entry name" value="ThsB_TIR"/>
    <property type="match status" value="1"/>
</dbReference>